<dbReference type="PANTHER" id="PTHR13505:SF7">
    <property type="entry name" value="TRANSMEMBRANE PROTEIN 208"/>
    <property type="match status" value="1"/>
</dbReference>
<dbReference type="GO" id="GO:0005773">
    <property type="term" value="C:vacuole"/>
    <property type="evidence" value="ECO:0007669"/>
    <property type="project" value="GOC"/>
</dbReference>
<accession>A0A7J7IJQ6</accession>
<evidence type="ECO:0000256" key="6">
    <source>
        <dbReference type="ARBA" id="ARBA00023136"/>
    </source>
</evidence>
<feature type="region of interest" description="Disordered" evidence="7">
    <location>
        <begin position="144"/>
        <end position="170"/>
    </location>
</feature>
<evidence type="ECO:0000256" key="1">
    <source>
        <dbReference type="ARBA" id="ARBA00004477"/>
    </source>
</evidence>
<name>A0A7J7IJQ6_9RHOD</name>
<dbReference type="GO" id="GO:0005789">
    <property type="term" value="C:endoplasmic reticulum membrane"/>
    <property type="evidence" value="ECO:0007669"/>
    <property type="project" value="UniProtKB-SubCell"/>
</dbReference>
<evidence type="ECO:0000256" key="2">
    <source>
        <dbReference type="ARBA" id="ARBA00009950"/>
    </source>
</evidence>
<dbReference type="Pfam" id="PF05620">
    <property type="entry name" value="TMEM208_SND2"/>
    <property type="match status" value="1"/>
</dbReference>
<evidence type="ECO:0000256" key="5">
    <source>
        <dbReference type="ARBA" id="ARBA00022989"/>
    </source>
</evidence>
<proteinExistence type="inferred from homology"/>
<gene>
    <name evidence="9" type="ORF">F1559_003397</name>
</gene>
<evidence type="ECO:0008006" key="11">
    <source>
        <dbReference type="Google" id="ProtNLM"/>
    </source>
</evidence>
<dbReference type="GO" id="GO:0006624">
    <property type="term" value="P:vacuolar protein processing"/>
    <property type="evidence" value="ECO:0007669"/>
    <property type="project" value="TreeGrafter"/>
</dbReference>
<feature type="transmembrane region" description="Helical" evidence="8">
    <location>
        <begin position="20"/>
        <end position="38"/>
    </location>
</feature>
<evidence type="ECO:0000256" key="7">
    <source>
        <dbReference type="SAM" id="MobiDB-lite"/>
    </source>
</evidence>
<dbReference type="InterPro" id="IPR008506">
    <property type="entry name" value="SND2/TMEM208"/>
</dbReference>
<reference evidence="9 10" key="1">
    <citation type="journal article" date="2020" name="J. Phycol.">
        <title>Comparative genome analysis reveals Cyanidiococcus gen. nov., a new extremophilic red algal genus sister to Cyanidioschyzon (Cyanidioschyzonaceae, Rhodophyta).</title>
        <authorList>
            <person name="Liu S.-L."/>
            <person name="Chiang Y.-R."/>
            <person name="Yoon H.S."/>
            <person name="Fu H.-Y."/>
        </authorList>
    </citation>
    <scope>NUCLEOTIDE SEQUENCE [LARGE SCALE GENOMIC DNA]</scope>
    <source>
        <strain evidence="9 10">THAL066</strain>
    </source>
</reference>
<evidence type="ECO:0000256" key="4">
    <source>
        <dbReference type="ARBA" id="ARBA00022824"/>
    </source>
</evidence>
<keyword evidence="5 8" id="KW-1133">Transmembrane helix</keyword>
<comment type="similarity">
    <text evidence="2">Belongs to the TMEM208 family.</text>
</comment>
<keyword evidence="4" id="KW-0256">Endoplasmic reticulum</keyword>
<keyword evidence="6 8" id="KW-0472">Membrane</keyword>
<dbReference type="AlphaFoldDB" id="A0A7J7IJQ6"/>
<comment type="subcellular location">
    <subcellularLocation>
        <location evidence="1">Endoplasmic reticulum membrane</location>
        <topology evidence="1">Multi-pass membrane protein</topology>
    </subcellularLocation>
</comment>
<protein>
    <recommendedName>
        <fullName evidence="11">Transmembrane protein</fullName>
    </recommendedName>
</protein>
<dbReference type="PANTHER" id="PTHR13505">
    <property type="entry name" value="TRANSMEMBRANE PROTEIN 208"/>
    <property type="match status" value="1"/>
</dbReference>
<evidence type="ECO:0000256" key="3">
    <source>
        <dbReference type="ARBA" id="ARBA00022692"/>
    </source>
</evidence>
<sequence length="170" mass="19491">MARSSEKQRLRANRQRLRLLFTWAVVAAVLYPLGSWFRRRSSNWHWFLFVSDNALVWSIYVVLAKAAAPEFDKATGTLVDAGQDLRATGVTEYLLDALYTALTAETLASFWGWFWLILMVIPAYMIAQLISYLARVQGTQTKNDVRASALRRPGNRTQQGTRPMPHKRRT</sequence>
<dbReference type="Proteomes" id="UP000530660">
    <property type="component" value="Unassembled WGS sequence"/>
</dbReference>
<keyword evidence="3 8" id="KW-0812">Transmembrane</keyword>
<dbReference type="EMBL" id="VWRR01000007">
    <property type="protein sequence ID" value="KAF6003325.1"/>
    <property type="molecule type" value="Genomic_DNA"/>
</dbReference>
<organism evidence="9 10">
    <name type="scientific">Cyanidiococcus yangmingshanensis</name>
    <dbReference type="NCBI Taxonomy" id="2690220"/>
    <lineage>
        <taxon>Eukaryota</taxon>
        <taxon>Rhodophyta</taxon>
        <taxon>Bangiophyceae</taxon>
        <taxon>Cyanidiales</taxon>
        <taxon>Cyanidiaceae</taxon>
        <taxon>Cyanidiococcus</taxon>
    </lineage>
</organism>
<comment type="caution">
    <text evidence="9">The sequence shown here is derived from an EMBL/GenBank/DDBJ whole genome shotgun (WGS) entry which is preliminary data.</text>
</comment>
<evidence type="ECO:0000256" key="8">
    <source>
        <dbReference type="SAM" id="Phobius"/>
    </source>
</evidence>
<evidence type="ECO:0000313" key="10">
    <source>
        <dbReference type="Proteomes" id="UP000530660"/>
    </source>
</evidence>
<keyword evidence="10" id="KW-1185">Reference proteome</keyword>
<feature type="transmembrane region" description="Helical" evidence="8">
    <location>
        <begin position="113"/>
        <end position="134"/>
    </location>
</feature>
<evidence type="ECO:0000313" key="9">
    <source>
        <dbReference type="EMBL" id="KAF6003325.1"/>
    </source>
</evidence>